<evidence type="ECO:0000313" key="8">
    <source>
        <dbReference type="Proteomes" id="UP000545493"/>
    </source>
</evidence>
<keyword evidence="5" id="KW-0029">Amino-acid transport</keyword>
<dbReference type="SMART" id="SM00382">
    <property type="entry name" value="AAA"/>
    <property type="match status" value="1"/>
</dbReference>
<dbReference type="EMBL" id="JAAOYM010000001">
    <property type="protein sequence ID" value="NIJ12506.1"/>
    <property type="molecule type" value="Genomic_DNA"/>
</dbReference>
<dbReference type="PROSITE" id="PS00211">
    <property type="entry name" value="ABC_TRANSPORTER_1"/>
    <property type="match status" value="1"/>
</dbReference>
<dbReference type="Pfam" id="PF00005">
    <property type="entry name" value="ABC_tran"/>
    <property type="match status" value="1"/>
</dbReference>
<sequence>MEHPPADTSQCLSVRGLAVRYGKNVQALHDVSLSVSPGTVVALMGVNGAGKTTLARSVTGMLSFHGGVVSAGEILWEGRSIAGRGPRDIVRGGISQTLEGRRVFAELTVAENLIVGGITQRNDAELRRRTEEILEMFPVLAERSDQHAGYLSGGEQQMLAIGRALMQSPRLIVLDEPSLGLAPKVVSQVRDTIATIREAGTSVLLIEQNATMALGVSDYGYVLSHGRVTKSGPSQELLEDPEIQAFYLGLDEDSQDLAPSGGQA</sequence>
<dbReference type="PANTHER" id="PTHR43820:SF4">
    <property type="entry name" value="HIGH-AFFINITY BRANCHED-CHAIN AMINO ACID TRANSPORT ATP-BINDING PROTEIN LIVF"/>
    <property type="match status" value="1"/>
</dbReference>
<dbReference type="GO" id="GO:0016887">
    <property type="term" value="F:ATP hydrolysis activity"/>
    <property type="evidence" value="ECO:0007669"/>
    <property type="project" value="InterPro"/>
</dbReference>
<organism evidence="7 8">
    <name type="scientific">Saccharomonospora amisosensis</name>
    <dbReference type="NCBI Taxonomy" id="1128677"/>
    <lineage>
        <taxon>Bacteria</taxon>
        <taxon>Bacillati</taxon>
        <taxon>Actinomycetota</taxon>
        <taxon>Actinomycetes</taxon>
        <taxon>Pseudonocardiales</taxon>
        <taxon>Pseudonocardiaceae</taxon>
        <taxon>Saccharomonospora</taxon>
    </lineage>
</organism>
<dbReference type="Gene3D" id="3.40.50.300">
    <property type="entry name" value="P-loop containing nucleotide triphosphate hydrolases"/>
    <property type="match status" value="1"/>
</dbReference>
<dbReference type="InterPro" id="IPR017871">
    <property type="entry name" value="ABC_transporter-like_CS"/>
</dbReference>
<name>A0A7X5ZRG4_9PSEU</name>
<dbReference type="GO" id="GO:0005524">
    <property type="term" value="F:ATP binding"/>
    <property type="evidence" value="ECO:0007669"/>
    <property type="project" value="UniProtKB-KW"/>
</dbReference>
<keyword evidence="2" id="KW-0813">Transport</keyword>
<dbReference type="GO" id="GO:0015658">
    <property type="term" value="F:branched-chain amino acid transmembrane transporter activity"/>
    <property type="evidence" value="ECO:0007669"/>
    <property type="project" value="TreeGrafter"/>
</dbReference>
<dbReference type="InterPro" id="IPR027417">
    <property type="entry name" value="P-loop_NTPase"/>
</dbReference>
<keyword evidence="8" id="KW-1185">Reference proteome</keyword>
<dbReference type="GO" id="GO:0015807">
    <property type="term" value="P:L-amino acid transport"/>
    <property type="evidence" value="ECO:0007669"/>
    <property type="project" value="TreeGrafter"/>
</dbReference>
<dbReference type="PROSITE" id="PS50893">
    <property type="entry name" value="ABC_TRANSPORTER_2"/>
    <property type="match status" value="1"/>
</dbReference>
<evidence type="ECO:0000256" key="5">
    <source>
        <dbReference type="ARBA" id="ARBA00022970"/>
    </source>
</evidence>
<comment type="similarity">
    <text evidence="1">Belongs to the ABC transporter superfamily.</text>
</comment>
<accession>A0A7X5ZRG4</accession>
<dbReference type="InterPro" id="IPR003439">
    <property type="entry name" value="ABC_transporter-like_ATP-bd"/>
</dbReference>
<gene>
    <name evidence="7" type="ORF">FHU38_002850</name>
</gene>
<protein>
    <submittedName>
        <fullName evidence="7">Branched-chain amino acid transport system ATP-binding protein</fullName>
    </submittedName>
</protein>
<reference evidence="7 8" key="1">
    <citation type="submission" date="2020-03" db="EMBL/GenBank/DDBJ databases">
        <title>Sequencing the genomes of 1000 actinobacteria strains.</title>
        <authorList>
            <person name="Klenk H.-P."/>
        </authorList>
    </citation>
    <scope>NUCLEOTIDE SEQUENCE [LARGE SCALE GENOMIC DNA]</scope>
    <source>
        <strain evidence="7 8">DSM 45685</strain>
    </source>
</reference>
<dbReference type="CDD" id="cd03224">
    <property type="entry name" value="ABC_TM1139_LivF_branched"/>
    <property type="match status" value="1"/>
</dbReference>
<dbReference type="InterPro" id="IPR003593">
    <property type="entry name" value="AAA+_ATPase"/>
</dbReference>
<evidence type="ECO:0000256" key="4">
    <source>
        <dbReference type="ARBA" id="ARBA00022840"/>
    </source>
</evidence>
<dbReference type="Proteomes" id="UP000545493">
    <property type="component" value="Unassembled WGS sequence"/>
</dbReference>
<dbReference type="AlphaFoldDB" id="A0A7X5ZRG4"/>
<keyword evidence="4 7" id="KW-0067">ATP-binding</keyword>
<evidence type="ECO:0000313" key="7">
    <source>
        <dbReference type="EMBL" id="NIJ12506.1"/>
    </source>
</evidence>
<evidence type="ECO:0000256" key="2">
    <source>
        <dbReference type="ARBA" id="ARBA00022448"/>
    </source>
</evidence>
<evidence type="ECO:0000256" key="3">
    <source>
        <dbReference type="ARBA" id="ARBA00022741"/>
    </source>
</evidence>
<evidence type="ECO:0000256" key="1">
    <source>
        <dbReference type="ARBA" id="ARBA00005417"/>
    </source>
</evidence>
<dbReference type="SUPFAM" id="SSF52540">
    <property type="entry name" value="P-loop containing nucleoside triphosphate hydrolases"/>
    <property type="match status" value="1"/>
</dbReference>
<evidence type="ECO:0000259" key="6">
    <source>
        <dbReference type="PROSITE" id="PS50893"/>
    </source>
</evidence>
<dbReference type="InterPro" id="IPR052156">
    <property type="entry name" value="BCAA_Transport_ATP-bd_LivF"/>
</dbReference>
<comment type="caution">
    <text evidence="7">The sequence shown here is derived from an EMBL/GenBank/DDBJ whole genome shotgun (WGS) entry which is preliminary data.</text>
</comment>
<dbReference type="PANTHER" id="PTHR43820">
    <property type="entry name" value="HIGH-AFFINITY BRANCHED-CHAIN AMINO ACID TRANSPORT ATP-BINDING PROTEIN LIVF"/>
    <property type="match status" value="1"/>
</dbReference>
<dbReference type="RefSeq" id="WP_167171373.1">
    <property type="nucleotide sequence ID" value="NZ_JAAOYM010000001.1"/>
</dbReference>
<keyword evidence="3" id="KW-0547">Nucleotide-binding</keyword>
<proteinExistence type="inferred from homology"/>
<feature type="domain" description="ABC transporter" evidence="6">
    <location>
        <begin position="12"/>
        <end position="250"/>
    </location>
</feature>